<reference evidence="2 3" key="1">
    <citation type="submission" date="2016-02" db="EMBL/GenBank/DDBJ databases">
        <title>Genome analysis of coral dinoflagellate symbionts highlights evolutionary adaptations to a symbiotic lifestyle.</title>
        <authorList>
            <person name="Aranda M."/>
            <person name="Li Y."/>
            <person name="Liew Y.J."/>
            <person name="Baumgarten S."/>
            <person name="Simakov O."/>
            <person name="Wilson M."/>
            <person name="Piel J."/>
            <person name="Ashoor H."/>
            <person name="Bougouffa S."/>
            <person name="Bajic V.B."/>
            <person name="Ryu T."/>
            <person name="Ravasi T."/>
            <person name="Bayer T."/>
            <person name="Micklem G."/>
            <person name="Kim H."/>
            <person name="Bhak J."/>
            <person name="Lajeunesse T.C."/>
            <person name="Voolstra C.R."/>
        </authorList>
    </citation>
    <scope>NUCLEOTIDE SEQUENCE [LARGE SCALE GENOMIC DNA]</scope>
    <source>
        <strain evidence="2 3">CCMP2467</strain>
    </source>
</reference>
<keyword evidence="1" id="KW-0812">Transmembrane</keyword>
<name>A0A1Q9E1K4_SYMMI</name>
<keyword evidence="3" id="KW-1185">Reference proteome</keyword>
<sequence>MALRFHWISVPLAMIIATAYLFYVAQYKPSQKKVKLLQEMDMKVTHKPAECFLQAGRCWWQCVFAATGDRRV</sequence>
<feature type="transmembrane region" description="Helical" evidence="1">
    <location>
        <begin position="6"/>
        <end position="25"/>
    </location>
</feature>
<keyword evidence="1" id="KW-1133">Transmembrane helix</keyword>
<dbReference type="Proteomes" id="UP000186817">
    <property type="component" value="Unassembled WGS sequence"/>
</dbReference>
<comment type="caution">
    <text evidence="2">The sequence shown here is derived from an EMBL/GenBank/DDBJ whole genome shotgun (WGS) entry which is preliminary data.</text>
</comment>
<accession>A0A1Q9E1K4</accession>
<evidence type="ECO:0000313" key="3">
    <source>
        <dbReference type="Proteomes" id="UP000186817"/>
    </source>
</evidence>
<protein>
    <submittedName>
        <fullName evidence="2">Uncharacterized protein</fullName>
    </submittedName>
</protein>
<keyword evidence="1" id="KW-0472">Membrane</keyword>
<evidence type="ECO:0000256" key="1">
    <source>
        <dbReference type="SAM" id="Phobius"/>
    </source>
</evidence>
<proteinExistence type="predicted"/>
<organism evidence="2 3">
    <name type="scientific">Symbiodinium microadriaticum</name>
    <name type="common">Dinoflagellate</name>
    <name type="synonym">Zooxanthella microadriatica</name>
    <dbReference type="NCBI Taxonomy" id="2951"/>
    <lineage>
        <taxon>Eukaryota</taxon>
        <taxon>Sar</taxon>
        <taxon>Alveolata</taxon>
        <taxon>Dinophyceae</taxon>
        <taxon>Suessiales</taxon>
        <taxon>Symbiodiniaceae</taxon>
        <taxon>Symbiodinium</taxon>
    </lineage>
</organism>
<dbReference type="OrthoDB" id="77911at2759"/>
<dbReference type="AlphaFoldDB" id="A0A1Q9E1K4"/>
<gene>
    <name evidence="2" type="ORF">AK812_SmicGene15991</name>
</gene>
<dbReference type="EMBL" id="LSRX01000298">
    <property type="protein sequence ID" value="OLQ01298.1"/>
    <property type="molecule type" value="Genomic_DNA"/>
</dbReference>
<evidence type="ECO:0000313" key="2">
    <source>
        <dbReference type="EMBL" id="OLQ01298.1"/>
    </source>
</evidence>